<proteinExistence type="predicted"/>
<comment type="caution">
    <text evidence="1">The sequence shown here is derived from an EMBL/GenBank/DDBJ whole genome shotgun (WGS) entry which is preliminary data.</text>
</comment>
<name>A0AAW2FAH7_9HYME</name>
<dbReference type="Proteomes" id="UP001430953">
    <property type="component" value="Unassembled WGS sequence"/>
</dbReference>
<sequence length="128" mass="14890">MDSNHGMATTCKSSRFDFIGQFYNNNILGGHIDDVLNFEPLATTQMIFHVQFVRANYNRLLLVHRVSNILSYAYNKICEISMEHFPANDAFQTSRIKKKKRKSRTLFNVLLSKPRCAFCLLEQILLTR</sequence>
<dbReference type="AlphaFoldDB" id="A0AAW2FAH7"/>
<reference evidence="1 2" key="1">
    <citation type="submission" date="2023-03" db="EMBL/GenBank/DDBJ databases">
        <title>High recombination rates correlate with genetic variation in Cardiocondyla obscurior ants.</title>
        <authorList>
            <person name="Errbii M."/>
        </authorList>
    </citation>
    <scope>NUCLEOTIDE SEQUENCE [LARGE SCALE GENOMIC DNA]</scope>
    <source>
        <strain evidence="1">Alpha-2009</strain>
        <tissue evidence="1">Whole body</tissue>
    </source>
</reference>
<accession>A0AAW2FAH7</accession>
<evidence type="ECO:0000313" key="1">
    <source>
        <dbReference type="EMBL" id="KAL0112060.1"/>
    </source>
</evidence>
<dbReference type="EMBL" id="JADYXP020000013">
    <property type="protein sequence ID" value="KAL0112060.1"/>
    <property type="molecule type" value="Genomic_DNA"/>
</dbReference>
<gene>
    <name evidence="1" type="ORF">PUN28_013348</name>
</gene>
<protein>
    <submittedName>
        <fullName evidence="1">Uncharacterized protein</fullName>
    </submittedName>
</protein>
<evidence type="ECO:0000313" key="2">
    <source>
        <dbReference type="Proteomes" id="UP001430953"/>
    </source>
</evidence>
<organism evidence="1 2">
    <name type="scientific">Cardiocondyla obscurior</name>
    <dbReference type="NCBI Taxonomy" id="286306"/>
    <lineage>
        <taxon>Eukaryota</taxon>
        <taxon>Metazoa</taxon>
        <taxon>Ecdysozoa</taxon>
        <taxon>Arthropoda</taxon>
        <taxon>Hexapoda</taxon>
        <taxon>Insecta</taxon>
        <taxon>Pterygota</taxon>
        <taxon>Neoptera</taxon>
        <taxon>Endopterygota</taxon>
        <taxon>Hymenoptera</taxon>
        <taxon>Apocrita</taxon>
        <taxon>Aculeata</taxon>
        <taxon>Formicoidea</taxon>
        <taxon>Formicidae</taxon>
        <taxon>Myrmicinae</taxon>
        <taxon>Cardiocondyla</taxon>
    </lineage>
</organism>
<keyword evidence="2" id="KW-1185">Reference proteome</keyword>